<feature type="transmembrane region" description="Helical" evidence="8">
    <location>
        <begin position="136"/>
        <end position="154"/>
    </location>
</feature>
<accession>A0A4R6TLI2</accession>
<feature type="domain" description="Major facilitator superfamily (MFS) profile" evidence="9">
    <location>
        <begin position="11"/>
        <end position="397"/>
    </location>
</feature>
<feature type="transmembrane region" description="Helical" evidence="8">
    <location>
        <begin position="78"/>
        <end position="97"/>
    </location>
</feature>
<evidence type="ECO:0000313" key="11">
    <source>
        <dbReference type="Proteomes" id="UP000295468"/>
    </source>
</evidence>
<feature type="transmembrane region" description="Helical" evidence="8">
    <location>
        <begin position="12"/>
        <end position="30"/>
    </location>
</feature>
<feature type="transmembrane region" description="Helical" evidence="8">
    <location>
        <begin position="339"/>
        <end position="359"/>
    </location>
</feature>
<keyword evidence="3" id="KW-0813">Transport</keyword>
<dbReference type="InterPro" id="IPR011701">
    <property type="entry name" value="MFS"/>
</dbReference>
<evidence type="ECO:0000256" key="8">
    <source>
        <dbReference type="SAM" id="Phobius"/>
    </source>
</evidence>
<dbReference type="OrthoDB" id="9800416at2"/>
<dbReference type="CDD" id="cd17320">
    <property type="entry name" value="MFS_MdfA_MDR_like"/>
    <property type="match status" value="1"/>
</dbReference>
<feature type="transmembrane region" description="Helical" evidence="8">
    <location>
        <begin position="216"/>
        <end position="234"/>
    </location>
</feature>
<evidence type="ECO:0000259" key="9">
    <source>
        <dbReference type="PROSITE" id="PS50850"/>
    </source>
</evidence>
<evidence type="ECO:0000256" key="6">
    <source>
        <dbReference type="ARBA" id="ARBA00022989"/>
    </source>
</evidence>
<feature type="transmembrane region" description="Helical" evidence="8">
    <location>
        <begin position="50"/>
        <end position="66"/>
    </location>
</feature>
<gene>
    <name evidence="10" type="ORF">CLV82_2070</name>
</gene>
<dbReference type="Proteomes" id="UP000295468">
    <property type="component" value="Unassembled WGS sequence"/>
</dbReference>
<name>A0A4R6TLI2_9FLAO</name>
<dbReference type="NCBIfam" id="TIGR00710">
    <property type="entry name" value="efflux_Bcr_CflA"/>
    <property type="match status" value="1"/>
</dbReference>
<dbReference type="InterPro" id="IPR020846">
    <property type="entry name" value="MFS_dom"/>
</dbReference>
<protein>
    <submittedName>
        <fullName evidence="10">DHA1 family bicyclomycin/chloramphenicol resistance-like MFS transporter</fullName>
    </submittedName>
</protein>
<dbReference type="PANTHER" id="PTHR23502">
    <property type="entry name" value="MAJOR FACILITATOR SUPERFAMILY"/>
    <property type="match status" value="1"/>
</dbReference>
<feature type="transmembrane region" description="Helical" evidence="8">
    <location>
        <begin position="166"/>
        <end position="183"/>
    </location>
</feature>
<evidence type="ECO:0000256" key="2">
    <source>
        <dbReference type="ARBA" id="ARBA00006236"/>
    </source>
</evidence>
<feature type="transmembrane region" description="Helical" evidence="8">
    <location>
        <begin position="371"/>
        <end position="392"/>
    </location>
</feature>
<dbReference type="InterPro" id="IPR036259">
    <property type="entry name" value="MFS_trans_sf"/>
</dbReference>
<dbReference type="Gene3D" id="1.20.1720.10">
    <property type="entry name" value="Multidrug resistance protein D"/>
    <property type="match status" value="1"/>
</dbReference>
<dbReference type="RefSeq" id="WP_133644194.1">
    <property type="nucleotide sequence ID" value="NZ_SNYI01000002.1"/>
</dbReference>
<comment type="caution">
    <text evidence="10">The sequence shown here is derived from an EMBL/GenBank/DDBJ whole genome shotgun (WGS) entry which is preliminary data.</text>
</comment>
<dbReference type="GO" id="GO:0042910">
    <property type="term" value="F:xenobiotic transmembrane transporter activity"/>
    <property type="evidence" value="ECO:0007669"/>
    <property type="project" value="InterPro"/>
</dbReference>
<dbReference type="GO" id="GO:0005886">
    <property type="term" value="C:plasma membrane"/>
    <property type="evidence" value="ECO:0007669"/>
    <property type="project" value="UniProtKB-SubCell"/>
</dbReference>
<dbReference type="SUPFAM" id="SSF103473">
    <property type="entry name" value="MFS general substrate transporter"/>
    <property type="match status" value="1"/>
</dbReference>
<evidence type="ECO:0000256" key="3">
    <source>
        <dbReference type="ARBA" id="ARBA00022448"/>
    </source>
</evidence>
<dbReference type="EMBL" id="SNYI01000002">
    <property type="protein sequence ID" value="TDQ31362.1"/>
    <property type="molecule type" value="Genomic_DNA"/>
</dbReference>
<reference evidence="10 11" key="1">
    <citation type="submission" date="2019-03" db="EMBL/GenBank/DDBJ databases">
        <title>Genomic Encyclopedia of Archaeal and Bacterial Type Strains, Phase II (KMG-II): from individual species to whole genera.</title>
        <authorList>
            <person name="Goeker M."/>
        </authorList>
    </citation>
    <scope>NUCLEOTIDE SEQUENCE [LARGE SCALE GENOMIC DNA]</scope>
    <source>
        <strain evidence="10 11">DSM 18435</strain>
    </source>
</reference>
<keyword evidence="11" id="KW-1185">Reference proteome</keyword>
<organism evidence="10 11">
    <name type="scientific">Zeaxanthinibacter enoshimensis</name>
    <dbReference type="NCBI Taxonomy" id="392009"/>
    <lineage>
        <taxon>Bacteria</taxon>
        <taxon>Pseudomonadati</taxon>
        <taxon>Bacteroidota</taxon>
        <taxon>Flavobacteriia</taxon>
        <taxon>Flavobacteriales</taxon>
        <taxon>Flavobacteriaceae</taxon>
        <taxon>Zeaxanthinibacter</taxon>
    </lineage>
</organism>
<evidence type="ECO:0000313" key="10">
    <source>
        <dbReference type="EMBL" id="TDQ31362.1"/>
    </source>
</evidence>
<keyword evidence="7 8" id="KW-0472">Membrane</keyword>
<feature type="transmembrane region" description="Helical" evidence="8">
    <location>
        <begin position="307"/>
        <end position="327"/>
    </location>
</feature>
<feature type="transmembrane region" description="Helical" evidence="8">
    <location>
        <begin position="281"/>
        <end position="301"/>
    </location>
</feature>
<evidence type="ECO:0000256" key="5">
    <source>
        <dbReference type="ARBA" id="ARBA00022692"/>
    </source>
</evidence>
<proteinExistence type="inferred from homology"/>
<keyword evidence="4" id="KW-1003">Cell membrane</keyword>
<dbReference type="Pfam" id="PF07690">
    <property type="entry name" value="MFS_1"/>
    <property type="match status" value="1"/>
</dbReference>
<dbReference type="InterPro" id="IPR004812">
    <property type="entry name" value="Efflux_drug-R_Bcr/CmlA"/>
</dbReference>
<keyword evidence="5 8" id="KW-0812">Transmembrane</keyword>
<dbReference type="PANTHER" id="PTHR23502:SF132">
    <property type="entry name" value="POLYAMINE TRANSPORTER 2-RELATED"/>
    <property type="match status" value="1"/>
</dbReference>
<evidence type="ECO:0000256" key="7">
    <source>
        <dbReference type="ARBA" id="ARBA00023136"/>
    </source>
</evidence>
<comment type="subcellular location">
    <subcellularLocation>
        <location evidence="1">Cell membrane</location>
        <topology evidence="1">Multi-pass membrane protein</topology>
    </subcellularLocation>
</comment>
<feature type="transmembrane region" description="Helical" evidence="8">
    <location>
        <begin position="254"/>
        <end position="274"/>
    </location>
</feature>
<keyword evidence="6 8" id="KW-1133">Transmembrane helix</keyword>
<comment type="similarity">
    <text evidence="2">Belongs to the major facilitator superfamily. Bcr/CmlA family.</text>
</comment>
<dbReference type="PROSITE" id="PS50850">
    <property type="entry name" value="MFS"/>
    <property type="match status" value="1"/>
</dbReference>
<sequence length="409" mass="44953">MVKTKRSQAEFVGLMASLMAIVALALDALLPALDVIGRSIGTADPTENQLLIILFFLGLGSGPLIFGPVSDSLGRKPVVFIGFALFILASLLCVSATDLQTMVLGRILQGIGLSAPRTISIAMIRDSYSGDRMARIMSFVTVVFILVPVIAPASGKLIMDSYDWQAIFYTQVFCSLLVCLWFWRRQPETLAPVNRKPFKFNLFGKGYKELIKYRQTMIYTLISGFITGSFLVYLSTSQQIFERQYGLDESFPYIFAGLAITIGTATFMNGSLVMRFGMQRLITLSLISFFAVSLTYVLLFPSGDNPHVSILLTFFGLQFFAIGFLFGNLRAMAMEPVGHIAGIAAALTGFLSTLMAVPISTYIGHYVLGTALPLFIGFSICSFISLLLLGVARSEDLKEWRLKLIRSKA</sequence>
<evidence type="ECO:0000256" key="1">
    <source>
        <dbReference type="ARBA" id="ARBA00004651"/>
    </source>
</evidence>
<dbReference type="GO" id="GO:1990961">
    <property type="term" value="P:xenobiotic detoxification by transmembrane export across the plasma membrane"/>
    <property type="evidence" value="ECO:0007669"/>
    <property type="project" value="InterPro"/>
</dbReference>
<evidence type="ECO:0000256" key="4">
    <source>
        <dbReference type="ARBA" id="ARBA00022475"/>
    </source>
</evidence>
<dbReference type="AlphaFoldDB" id="A0A4R6TLI2"/>